<dbReference type="RefSeq" id="WP_115689138.1">
    <property type="nucleotide sequence ID" value="NZ_CP031417.1"/>
</dbReference>
<reference evidence="1 2" key="1">
    <citation type="submission" date="2018-07" db="EMBL/GenBank/DDBJ databases">
        <authorList>
            <person name="Quirk P.G."/>
            <person name="Krulwich T.A."/>
        </authorList>
    </citation>
    <scope>NUCLEOTIDE SEQUENCE [LARGE SCALE GENOMIC DNA]</scope>
    <source>
        <strain evidence="1 2">CC-BB4</strain>
    </source>
</reference>
<protein>
    <submittedName>
        <fullName evidence="1">Uncharacterized protein</fullName>
    </submittedName>
</protein>
<evidence type="ECO:0000313" key="1">
    <source>
        <dbReference type="EMBL" id="AXK79955.1"/>
    </source>
</evidence>
<evidence type="ECO:0000313" key="2">
    <source>
        <dbReference type="Proteomes" id="UP000254889"/>
    </source>
</evidence>
<sequence>MNPAERAEIEKHVENLDALCAQTPLESGEWEGQTLIIITKLMLALPSAQQNEAGAEAAGEAFQAALEDVPTWAVAAAARRWYRGECGENEDGKPYDYHWRPAPAELRRVALVEMWRVKHRAETLRKLLIAEPLIDWSAEHCATMRDRLAAVMPRLTPSG</sequence>
<dbReference type="AlphaFoldDB" id="A0A345ZSQ8"/>
<accession>A0A345ZSQ8</accession>
<organism evidence="1 2">
    <name type="scientific">Pseudolabrys taiwanensis</name>
    <dbReference type="NCBI Taxonomy" id="331696"/>
    <lineage>
        <taxon>Bacteria</taxon>
        <taxon>Pseudomonadati</taxon>
        <taxon>Pseudomonadota</taxon>
        <taxon>Alphaproteobacteria</taxon>
        <taxon>Hyphomicrobiales</taxon>
        <taxon>Xanthobacteraceae</taxon>
        <taxon>Pseudolabrys</taxon>
    </lineage>
</organism>
<dbReference type="Proteomes" id="UP000254889">
    <property type="component" value="Chromosome"/>
</dbReference>
<proteinExistence type="predicted"/>
<dbReference type="EMBL" id="CP031417">
    <property type="protein sequence ID" value="AXK79955.1"/>
    <property type="molecule type" value="Genomic_DNA"/>
</dbReference>
<dbReference type="KEGG" id="ptaw:DW352_05145"/>
<name>A0A345ZSQ8_9HYPH</name>
<keyword evidence="2" id="KW-1185">Reference proteome</keyword>
<gene>
    <name evidence="1" type="ORF">DW352_05145</name>
</gene>
<dbReference type="OrthoDB" id="8454435at2"/>